<dbReference type="AlphaFoldDB" id="A0A6G0VXS9"/>
<feature type="non-terminal residue" evidence="1">
    <location>
        <position position="259"/>
    </location>
</feature>
<accession>A0A6G0VXS9</accession>
<evidence type="ECO:0000313" key="2">
    <source>
        <dbReference type="Proteomes" id="UP000478052"/>
    </source>
</evidence>
<evidence type="ECO:0000313" key="1">
    <source>
        <dbReference type="EMBL" id="KAF0713438.1"/>
    </source>
</evidence>
<name>A0A6G0VXS9_APHCR</name>
<protein>
    <recommendedName>
        <fullName evidence="3">GH18 domain-containing protein</fullName>
    </recommendedName>
</protein>
<keyword evidence="2" id="KW-1185">Reference proteome</keyword>
<proteinExistence type="predicted"/>
<organism evidence="1 2">
    <name type="scientific">Aphis craccivora</name>
    <name type="common">Cowpea aphid</name>
    <dbReference type="NCBI Taxonomy" id="307492"/>
    <lineage>
        <taxon>Eukaryota</taxon>
        <taxon>Metazoa</taxon>
        <taxon>Ecdysozoa</taxon>
        <taxon>Arthropoda</taxon>
        <taxon>Hexapoda</taxon>
        <taxon>Insecta</taxon>
        <taxon>Pterygota</taxon>
        <taxon>Neoptera</taxon>
        <taxon>Paraneoptera</taxon>
        <taxon>Hemiptera</taxon>
        <taxon>Sternorrhyncha</taxon>
        <taxon>Aphidomorpha</taxon>
        <taxon>Aphidoidea</taxon>
        <taxon>Aphididae</taxon>
        <taxon>Aphidini</taxon>
        <taxon>Aphis</taxon>
        <taxon>Aphis</taxon>
    </lineage>
</organism>
<gene>
    <name evidence="1" type="ORF">FWK35_00033705</name>
</gene>
<dbReference type="OrthoDB" id="6625942at2759"/>
<reference evidence="1 2" key="1">
    <citation type="submission" date="2019-08" db="EMBL/GenBank/DDBJ databases">
        <title>Whole genome of Aphis craccivora.</title>
        <authorList>
            <person name="Voronova N.V."/>
            <person name="Shulinski R.S."/>
            <person name="Bandarenka Y.V."/>
            <person name="Zhorov D.G."/>
            <person name="Warner D."/>
        </authorList>
    </citation>
    <scope>NUCLEOTIDE SEQUENCE [LARGE SCALE GENOMIC DNA]</scope>
    <source>
        <strain evidence="1">180601</strain>
        <tissue evidence="1">Whole Body</tissue>
    </source>
</reference>
<sequence length="259" mass="29866">LGQSLCRYSRTSSIYLEGFGCDHERDFLPFHYLPNECTSYLYDGVTCLDDFSFSPNYDSAYFTHNIRSLSMFTKKAFIFYGRKNYVATWTSDNFYDGIRTESRNLKEYLQGSPIAGLILTGIDDPLNEVIINDYYTRFQSYITLLRINNLNLKIGLYLSASTIISKKNNKEWFDFSKINLIMDYYLITFHDFNECTENLLNGGTTPLDSNDPYINTLNKFADALSASNIAKEKVYLEFVLTPTLPNEFLKGSHCTTSYT</sequence>
<comment type="caution">
    <text evidence="1">The sequence shown here is derived from an EMBL/GenBank/DDBJ whole genome shotgun (WGS) entry which is preliminary data.</text>
</comment>
<dbReference type="Proteomes" id="UP000478052">
    <property type="component" value="Unassembled WGS sequence"/>
</dbReference>
<evidence type="ECO:0008006" key="3">
    <source>
        <dbReference type="Google" id="ProtNLM"/>
    </source>
</evidence>
<dbReference type="EMBL" id="VUJU01010685">
    <property type="protein sequence ID" value="KAF0713438.1"/>
    <property type="molecule type" value="Genomic_DNA"/>
</dbReference>
<feature type="non-terminal residue" evidence="1">
    <location>
        <position position="1"/>
    </location>
</feature>